<evidence type="ECO:0000313" key="3">
    <source>
        <dbReference type="Proteomes" id="UP001204953"/>
    </source>
</evidence>
<dbReference type="RefSeq" id="WP_254013714.1">
    <property type="nucleotide sequence ID" value="NZ_JAMZMM010000263.1"/>
</dbReference>
<accession>A0AAE3KNW8</accession>
<dbReference type="InterPro" id="IPR019275">
    <property type="entry name" value="DUF2301"/>
</dbReference>
<keyword evidence="3" id="KW-1185">Reference proteome</keyword>
<name>A0AAE3KNW8_9CYAN</name>
<feature type="transmembrane region" description="Helical" evidence="1">
    <location>
        <begin position="179"/>
        <end position="195"/>
    </location>
</feature>
<dbReference type="Pfam" id="PF10063">
    <property type="entry name" value="DUF2301"/>
    <property type="match status" value="1"/>
</dbReference>
<sequence length="219" mass="24101">MTLQQQWESEVYQGQFGEFTITTSDRTGVIVYRSGLVLAALSFAMGSAIVLLQGDNPTFLTLLTPLYALFCLALGVSLVAIHIYMESLHRLLQLFWGIGAIAAIVIGFSSSEPLLLSIYDRPTTLFGIGFTFVALTGVYFKEAFCFNRLETKFLTPLVPMLLLGHLTGILPIAGERVLLGIWTVLFIVFALRKVIQPIPPDIGDKSVFAYLKDKSSVNS</sequence>
<feature type="transmembrane region" description="Helical" evidence="1">
    <location>
        <begin position="36"/>
        <end position="54"/>
    </location>
</feature>
<feature type="transmembrane region" description="Helical" evidence="1">
    <location>
        <begin position="123"/>
        <end position="141"/>
    </location>
</feature>
<evidence type="ECO:0000313" key="2">
    <source>
        <dbReference type="EMBL" id="MCP2730965.1"/>
    </source>
</evidence>
<comment type="caution">
    <text evidence="2">The sequence shown here is derived from an EMBL/GenBank/DDBJ whole genome shotgun (WGS) entry which is preliminary data.</text>
</comment>
<keyword evidence="1" id="KW-1133">Transmembrane helix</keyword>
<proteinExistence type="predicted"/>
<keyword evidence="1" id="KW-0812">Transmembrane</keyword>
<dbReference type="EMBL" id="JAMZMM010000263">
    <property type="protein sequence ID" value="MCP2730965.1"/>
    <property type="molecule type" value="Genomic_DNA"/>
</dbReference>
<reference evidence="2" key="1">
    <citation type="submission" date="2022-06" db="EMBL/GenBank/DDBJ databases">
        <title>New cyanobacteria of genus Symplocastrum in benthos of Lake Baikal.</title>
        <authorList>
            <person name="Sorokovikova E."/>
            <person name="Tikhonova I."/>
            <person name="Krasnopeev A."/>
            <person name="Evseev P."/>
            <person name="Gladkikh A."/>
            <person name="Belykh O."/>
        </authorList>
    </citation>
    <scope>NUCLEOTIDE SEQUENCE</scope>
    <source>
        <strain evidence="2">BBK-W-15</strain>
    </source>
</reference>
<dbReference type="PANTHER" id="PTHR36716:SF2">
    <property type="entry name" value="F3H9.20 PROTEIN"/>
    <property type="match status" value="1"/>
</dbReference>
<feature type="transmembrane region" description="Helical" evidence="1">
    <location>
        <begin position="66"/>
        <end position="84"/>
    </location>
</feature>
<dbReference type="PANTHER" id="PTHR36716">
    <property type="entry name" value="F3H9.20 PROTEIN"/>
    <property type="match status" value="1"/>
</dbReference>
<protein>
    <submittedName>
        <fullName evidence="2">DUF2301 domain-containing membrane protein</fullName>
    </submittedName>
</protein>
<gene>
    <name evidence="2" type="ORF">NJ959_21285</name>
</gene>
<dbReference type="AlphaFoldDB" id="A0AAE3KNW8"/>
<feature type="transmembrane region" description="Helical" evidence="1">
    <location>
        <begin position="91"/>
        <end position="111"/>
    </location>
</feature>
<dbReference type="Proteomes" id="UP001204953">
    <property type="component" value="Unassembled WGS sequence"/>
</dbReference>
<evidence type="ECO:0000256" key="1">
    <source>
        <dbReference type="SAM" id="Phobius"/>
    </source>
</evidence>
<feature type="transmembrane region" description="Helical" evidence="1">
    <location>
        <begin position="153"/>
        <end position="173"/>
    </location>
</feature>
<organism evidence="2 3">
    <name type="scientific">Limnofasciculus baicalensis BBK-W-15</name>
    <dbReference type="NCBI Taxonomy" id="2699891"/>
    <lineage>
        <taxon>Bacteria</taxon>
        <taxon>Bacillati</taxon>
        <taxon>Cyanobacteriota</taxon>
        <taxon>Cyanophyceae</taxon>
        <taxon>Coleofasciculales</taxon>
        <taxon>Coleofasciculaceae</taxon>
        <taxon>Limnofasciculus</taxon>
        <taxon>Limnofasciculus baicalensis</taxon>
    </lineage>
</organism>
<keyword evidence="1" id="KW-0472">Membrane</keyword>